<protein>
    <submittedName>
        <fullName evidence="1">Uncharacterized protein</fullName>
    </submittedName>
</protein>
<sequence length="47" mass="5295">MSNRRNICSAFLIGKPPDPNLEGEQYRAGRVKCVSTAKKKNMVLFIL</sequence>
<dbReference type="AlphaFoldDB" id="A0A3B1C800"/>
<proteinExistence type="predicted"/>
<gene>
    <name evidence="1" type="ORF">MNBD_NITROSPINAE01-1101</name>
</gene>
<evidence type="ECO:0000313" key="1">
    <source>
        <dbReference type="EMBL" id="VAX24282.1"/>
    </source>
</evidence>
<dbReference type="EMBL" id="UOGC01000163">
    <property type="protein sequence ID" value="VAX24282.1"/>
    <property type="molecule type" value="Genomic_DNA"/>
</dbReference>
<accession>A0A3B1C800</accession>
<name>A0A3B1C800_9ZZZZ</name>
<organism evidence="1">
    <name type="scientific">hydrothermal vent metagenome</name>
    <dbReference type="NCBI Taxonomy" id="652676"/>
    <lineage>
        <taxon>unclassified sequences</taxon>
        <taxon>metagenomes</taxon>
        <taxon>ecological metagenomes</taxon>
    </lineage>
</organism>
<reference evidence="1" key="1">
    <citation type="submission" date="2018-06" db="EMBL/GenBank/DDBJ databases">
        <authorList>
            <person name="Zhirakovskaya E."/>
        </authorList>
    </citation>
    <scope>NUCLEOTIDE SEQUENCE</scope>
</reference>